<evidence type="ECO:0000313" key="1">
    <source>
        <dbReference type="EMBL" id="AGK57269.1"/>
    </source>
</evidence>
<reference evidence="1 2" key="1">
    <citation type="journal article" date="2013" name="Genome Announc.">
        <title>Genome sequences for three denitrifying bacterial strains isolated from a uranium- and nitrate-contaminated subsurface environment.</title>
        <authorList>
            <person name="Venkatramanan R."/>
            <person name="Prakash O."/>
            <person name="Woyke T."/>
            <person name="Chain P."/>
            <person name="Goodwin L.A."/>
            <person name="Watson D."/>
            <person name="Brooks S."/>
            <person name="Kostka J.E."/>
            <person name="Green S.J."/>
        </authorList>
    </citation>
    <scope>NUCLEOTIDE SEQUENCE [LARGE SCALE GENOMIC DNA]</scope>
    <source>
        <strain evidence="1 2">1NES1</strain>
    </source>
</reference>
<dbReference type="EMBL" id="CP005587">
    <property type="protein sequence ID" value="AGK57269.1"/>
    <property type="molecule type" value="Genomic_DNA"/>
</dbReference>
<sequence length="80" mass="8931">MTATGFWPARRQGIGRSRKFTLAERQPFLLTAVYDWPKIEKTTSGIPTARLGNSSYSIQCRLVTLLQATAFLAEYSGGFE</sequence>
<gene>
    <name evidence="1" type="ORF">HYPDE_27948</name>
</gene>
<evidence type="ECO:0000313" key="2">
    <source>
        <dbReference type="Proteomes" id="UP000005952"/>
    </source>
</evidence>
<protein>
    <submittedName>
        <fullName evidence="1">Uncharacterized protein</fullName>
    </submittedName>
</protein>
<keyword evidence="2" id="KW-1185">Reference proteome</keyword>
<proteinExistence type="predicted"/>
<dbReference type="STRING" id="670307.HYPDE_27948"/>
<dbReference type="AlphaFoldDB" id="N0B1A7"/>
<accession>N0B1A7</accession>
<name>N0B1A7_9HYPH</name>
<organism evidence="1 2">
    <name type="scientific">Hyphomicrobium denitrificans 1NES1</name>
    <dbReference type="NCBI Taxonomy" id="670307"/>
    <lineage>
        <taxon>Bacteria</taxon>
        <taxon>Pseudomonadati</taxon>
        <taxon>Pseudomonadota</taxon>
        <taxon>Alphaproteobacteria</taxon>
        <taxon>Hyphomicrobiales</taxon>
        <taxon>Hyphomicrobiaceae</taxon>
        <taxon>Hyphomicrobium</taxon>
    </lineage>
</organism>
<dbReference type="Proteomes" id="UP000005952">
    <property type="component" value="Chromosome"/>
</dbReference>
<dbReference type="KEGG" id="hdt:HYPDE_27948"/>
<dbReference type="HOGENOM" id="CLU_2584973_0_0_5"/>